<dbReference type="eggNOG" id="COG1433">
    <property type="taxonomic scope" value="Bacteria"/>
</dbReference>
<dbReference type="NCBIfam" id="TIGR02663">
    <property type="entry name" value="nifX"/>
    <property type="match status" value="1"/>
</dbReference>
<dbReference type="InterPro" id="IPR013480">
    <property type="entry name" value="NifX"/>
</dbReference>
<dbReference type="SUPFAM" id="SSF53146">
    <property type="entry name" value="Nitrogenase accessory factor-like"/>
    <property type="match status" value="1"/>
</dbReference>
<evidence type="ECO:0000256" key="1">
    <source>
        <dbReference type="ARBA" id="ARBA00010285"/>
    </source>
</evidence>
<keyword evidence="5" id="KW-1185">Reference proteome</keyword>
<sequence>MVEAGPDRGSVTGGRMKVALATQDMKTVNAHFNGARHMAIYEVGPDGYSFVEVIQFDAVSDEDGKHSDDGEDRVRAKVKALDGIALLFVKAIGGPAAARVVQSRIHPMKIPNDEPIVDVLDRVQTMLKGNPPPWLRKIMTRDGAGENRLDFLDDEDMAEESL</sequence>
<organism evidence="4 5">
    <name type="scientific">Rhodospirillum rubrum (strain ATCC 11170 / ATH 1.1.1 / DSM 467 / LMG 4362 / NCIMB 8255 / S1)</name>
    <dbReference type="NCBI Taxonomy" id="269796"/>
    <lineage>
        <taxon>Bacteria</taxon>
        <taxon>Pseudomonadati</taxon>
        <taxon>Pseudomonadota</taxon>
        <taxon>Alphaproteobacteria</taxon>
        <taxon>Rhodospirillales</taxon>
        <taxon>Rhodospirillaceae</taxon>
        <taxon>Rhodospirillum</taxon>
    </lineage>
</organism>
<dbReference type="AlphaFoldDB" id="Q2RS11"/>
<dbReference type="GO" id="GO:0051540">
    <property type="term" value="F:metal cluster binding"/>
    <property type="evidence" value="ECO:0007669"/>
    <property type="project" value="InterPro"/>
</dbReference>
<dbReference type="HOGENOM" id="CLU_104194_3_0_5"/>
<proteinExistence type="inferred from homology"/>
<dbReference type="PANTHER" id="PTHR33937">
    <property type="entry name" value="IRON-MOLYBDENUM PROTEIN-RELATED-RELATED"/>
    <property type="match status" value="1"/>
</dbReference>
<reference evidence="4 5" key="1">
    <citation type="journal article" date="2011" name="Stand. Genomic Sci.">
        <title>Complete genome sequence of Rhodospirillum rubrum type strain (S1).</title>
        <authorList>
            <person name="Munk A.C."/>
            <person name="Copeland A."/>
            <person name="Lucas S."/>
            <person name="Lapidus A."/>
            <person name="Del Rio T.G."/>
            <person name="Barry K."/>
            <person name="Detter J.C."/>
            <person name="Hammon N."/>
            <person name="Israni S."/>
            <person name="Pitluck S."/>
            <person name="Brettin T."/>
            <person name="Bruce D."/>
            <person name="Han C."/>
            <person name="Tapia R."/>
            <person name="Gilna P."/>
            <person name="Schmutz J."/>
            <person name="Larimer F."/>
            <person name="Land M."/>
            <person name="Kyrpides N.C."/>
            <person name="Mavromatis K."/>
            <person name="Richardson P."/>
            <person name="Rohde M."/>
            <person name="Goker M."/>
            <person name="Klenk H.P."/>
            <person name="Zhang Y."/>
            <person name="Roberts G.P."/>
            <person name="Reslewic S."/>
            <person name="Schwartz D.C."/>
        </authorList>
    </citation>
    <scope>NUCLEOTIDE SEQUENCE [LARGE SCALE GENOMIC DNA]</scope>
    <source>
        <strain evidence="5">ATCC 11170 / ATH 1.1.1 / DSM 467 / LMG 4362 / NCIMB 8255 / S1</strain>
    </source>
</reference>
<evidence type="ECO:0000313" key="4">
    <source>
        <dbReference type="EMBL" id="ABC23084.1"/>
    </source>
</evidence>
<comment type="similarity">
    <text evidence="1">Belongs to the NifX/NifY family.</text>
</comment>
<dbReference type="InterPro" id="IPR003731">
    <property type="entry name" value="Di-Nase_FeMo-co_biosynth"/>
</dbReference>
<dbReference type="EMBL" id="CP000230">
    <property type="protein sequence ID" value="ABC23084.1"/>
    <property type="molecule type" value="Genomic_DNA"/>
</dbReference>
<dbReference type="GO" id="GO:0009399">
    <property type="term" value="P:nitrogen fixation"/>
    <property type="evidence" value="ECO:0007669"/>
    <property type="project" value="InterPro"/>
</dbReference>
<gene>
    <name evidence="4" type="ordered locus">Rru_A2284</name>
</gene>
<keyword evidence="2" id="KW-0535">Nitrogen fixation</keyword>
<dbReference type="InterPro" id="IPR051840">
    <property type="entry name" value="NifX/NifY_domain"/>
</dbReference>
<dbReference type="Gene3D" id="3.30.420.130">
    <property type="entry name" value="Dinitrogenase iron-molybdenum cofactor biosynthesis domain"/>
    <property type="match status" value="1"/>
</dbReference>
<protein>
    <submittedName>
        <fullName evidence="4">Dinitrogenase iron-molybdenum cofactor biosynthesis</fullName>
    </submittedName>
</protein>
<evidence type="ECO:0000259" key="3">
    <source>
        <dbReference type="Pfam" id="PF02579"/>
    </source>
</evidence>
<dbReference type="Pfam" id="PF02579">
    <property type="entry name" value="Nitro_FeMo-Co"/>
    <property type="match status" value="1"/>
</dbReference>
<dbReference type="CDD" id="cd00853">
    <property type="entry name" value="NifX"/>
    <property type="match status" value="1"/>
</dbReference>
<dbReference type="PATRIC" id="fig|269796.9.peg.2381"/>
<dbReference type="KEGG" id="rru:Rru_A2284"/>
<feature type="domain" description="Dinitrogenase iron-molybdenum cofactor biosynthesis" evidence="3">
    <location>
        <begin position="26"/>
        <end position="124"/>
    </location>
</feature>
<dbReference type="STRING" id="269796.Rru_A2284"/>
<evidence type="ECO:0000256" key="2">
    <source>
        <dbReference type="ARBA" id="ARBA00023231"/>
    </source>
</evidence>
<evidence type="ECO:0000313" key="5">
    <source>
        <dbReference type="Proteomes" id="UP000001929"/>
    </source>
</evidence>
<dbReference type="PhylomeDB" id="Q2RS11"/>
<name>Q2RS11_RHORT</name>
<accession>Q2RS11</accession>
<dbReference type="InterPro" id="IPR036105">
    <property type="entry name" value="DiNase_FeMo-co_biosyn_sf"/>
</dbReference>
<dbReference type="EnsemblBacteria" id="ABC23084">
    <property type="protein sequence ID" value="ABC23084"/>
    <property type="gene ID" value="Rru_A2284"/>
</dbReference>
<dbReference type="Proteomes" id="UP000001929">
    <property type="component" value="Chromosome"/>
</dbReference>
<dbReference type="PANTHER" id="PTHR33937:SF1">
    <property type="entry name" value="IRON-MOLIBDENUM COFACTOR PROCESSING PROTEIN"/>
    <property type="match status" value="1"/>
</dbReference>
<dbReference type="InterPro" id="IPR034169">
    <property type="entry name" value="NifX-like"/>
</dbReference>